<gene>
    <name evidence="5" type="ORF">D8B20_10410</name>
</gene>
<protein>
    <submittedName>
        <fullName evidence="5">Helix-turn-helix domain-containing protein</fullName>
    </submittedName>
</protein>
<evidence type="ECO:0000259" key="4">
    <source>
        <dbReference type="PROSITE" id="PS50943"/>
    </source>
</evidence>
<evidence type="ECO:0000256" key="3">
    <source>
        <dbReference type="ARBA" id="ARBA00023163"/>
    </source>
</evidence>
<dbReference type="Pfam" id="PF01381">
    <property type="entry name" value="HTH_3"/>
    <property type="match status" value="1"/>
</dbReference>
<dbReference type="EMBL" id="CP032702">
    <property type="protein sequence ID" value="QDY42280.1"/>
    <property type="molecule type" value="Genomic_DNA"/>
</dbReference>
<evidence type="ECO:0000313" key="5">
    <source>
        <dbReference type="EMBL" id="QDY42280.1"/>
    </source>
</evidence>
<evidence type="ECO:0000256" key="1">
    <source>
        <dbReference type="ARBA" id="ARBA00023015"/>
    </source>
</evidence>
<dbReference type="InterPro" id="IPR015927">
    <property type="entry name" value="Peptidase_S24_S26A/B/C"/>
</dbReference>
<evidence type="ECO:0000313" key="6">
    <source>
        <dbReference type="Proteomes" id="UP000319411"/>
    </source>
</evidence>
<organism evidence="5 6">
    <name type="scientific">Candidatus Pantoea soli</name>
    <dbReference type="NCBI Taxonomy" id="3098669"/>
    <lineage>
        <taxon>Bacteria</taxon>
        <taxon>Pseudomonadati</taxon>
        <taxon>Pseudomonadota</taxon>
        <taxon>Gammaproteobacteria</taxon>
        <taxon>Enterobacterales</taxon>
        <taxon>Erwiniaceae</taxon>
        <taxon>Pantoea</taxon>
    </lineage>
</organism>
<dbReference type="CDD" id="cd00093">
    <property type="entry name" value="HTH_XRE"/>
    <property type="match status" value="1"/>
</dbReference>
<dbReference type="InterPro" id="IPR036286">
    <property type="entry name" value="LexA/Signal_pep-like_sf"/>
</dbReference>
<keyword evidence="2" id="KW-0238">DNA-binding</keyword>
<name>A0A518XDN0_9GAMM</name>
<sequence>MMNKESTGERIRNRRKALALTQLALAKEIGVSHVAVSQWEKEETVPRGENLLRLAALLQCTPAWIIDGEGELFTTAVNSSRIATVPLLSLQQAAGWLEESRIALQQQATHFLYCDTPLSETALAVTLEDNAMEPHYRAGDQLIFDPSRPARPGEVVLAIAGGEVVVRIYRLLSTRDDDTLFALRALNADFPALRSDEQRLQLVGSLTELRRHFG</sequence>
<dbReference type="KEGG" id="pdis:D8B20_10410"/>
<evidence type="ECO:0000256" key="2">
    <source>
        <dbReference type="ARBA" id="ARBA00023125"/>
    </source>
</evidence>
<dbReference type="AlphaFoldDB" id="A0A518XDN0"/>
<dbReference type="RefSeq" id="WP_145888808.1">
    <property type="nucleotide sequence ID" value="NZ_CP032702.1"/>
</dbReference>
<dbReference type="Pfam" id="PF00717">
    <property type="entry name" value="Peptidase_S24"/>
    <property type="match status" value="1"/>
</dbReference>
<dbReference type="InterPro" id="IPR039418">
    <property type="entry name" value="LexA-like"/>
</dbReference>
<dbReference type="InterPro" id="IPR010982">
    <property type="entry name" value="Lambda_DNA-bd_dom_sf"/>
</dbReference>
<accession>A0A518XDN0</accession>
<dbReference type="InterPro" id="IPR001387">
    <property type="entry name" value="Cro/C1-type_HTH"/>
</dbReference>
<dbReference type="OrthoDB" id="9791537at2"/>
<dbReference type="Gene3D" id="2.10.109.10">
    <property type="entry name" value="Umud Fragment, subunit A"/>
    <property type="match status" value="1"/>
</dbReference>
<keyword evidence="6" id="KW-1185">Reference proteome</keyword>
<dbReference type="GO" id="GO:0003677">
    <property type="term" value="F:DNA binding"/>
    <property type="evidence" value="ECO:0007669"/>
    <property type="project" value="UniProtKB-KW"/>
</dbReference>
<dbReference type="PROSITE" id="PS50943">
    <property type="entry name" value="HTH_CROC1"/>
    <property type="match status" value="1"/>
</dbReference>
<dbReference type="SUPFAM" id="SSF51306">
    <property type="entry name" value="LexA/Signal peptidase"/>
    <property type="match status" value="1"/>
</dbReference>
<keyword evidence="3" id="KW-0804">Transcription</keyword>
<feature type="domain" description="HTH cro/C1-type" evidence="4">
    <location>
        <begin position="11"/>
        <end position="65"/>
    </location>
</feature>
<dbReference type="Proteomes" id="UP000319411">
    <property type="component" value="Chromosome"/>
</dbReference>
<dbReference type="SMART" id="SM00530">
    <property type="entry name" value="HTH_XRE"/>
    <property type="match status" value="1"/>
</dbReference>
<keyword evidence="1" id="KW-0805">Transcription regulation</keyword>
<reference evidence="5 6" key="1">
    <citation type="submission" date="2018-10" db="EMBL/GenBank/DDBJ databases">
        <title>Genome Sequencing of Pantoea dispersa DSM 32899.</title>
        <authorList>
            <person name="Nawrath M."/>
            <person name="Ottenheim C."/>
            <person name="Wilm A."/>
            <person name="Zimmermann W."/>
            <person name="Wu J.C."/>
        </authorList>
    </citation>
    <scope>NUCLEOTIDE SEQUENCE [LARGE SCALE GENOMIC DNA]</scope>
    <source>
        <strain evidence="5 6">DSM 32899</strain>
    </source>
</reference>
<proteinExistence type="predicted"/>
<dbReference type="CDD" id="cd06529">
    <property type="entry name" value="S24_LexA-like"/>
    <property type="match status" value="1"/>
</dbReference>
<dbReference type="Gene3D" id="1.10.260.40">
    <property type="entry name" value="lambda repressor-like DNA-binding domains"/>
    <property type="match status" value="1"/>
</dbReference>
<dbReference type="PANTHER" id="PTHR40661:SF3">
    <property type="entry name" value="FELS-1 PROPHAGE TRANSCRIPTIONAL REGULATOR"/>
    <property type="match status" value="1"/>
</dbReference>
<dbReference type="PANTHER" id="PTHR40661">
    <property type="match status" value="1"/>
</dbReference>
<dbReference type="SUPFAM" id="SSF47413">
    <property type="entry name" value="lambda repressor-like DNA-binding domains"/>
    <property type="match status" value="1"/>
</dbReference>